<dbReference type="EMBL" id="JBEDNP010000035">
    <property type="protein sequence ID" value="MEQ3542380.1"/>
    <property type="molecule type" value="Genomic_DNA"/>
</dbReference>
<gene>
    <name evidence="1" type="ORF">WHI96_26580</name>
</gene>
<dbReference type="Proteomes" id="UP001464923">
    <property type="component" value="Unassembled WGS sequence"/>
</dbReference>
<accession>A0ABV1K2C0</accession>
<dbReference type="RefSeq" id="WP_345645433.1">
    <property type="nucleotide sequence ID" value="NZ_BAABLY010000031.1"/>
</dbReference>
<organism evidence="1 2">
    <name type="scientific">Pseudonocardia tropica</name>
    <dbReference type="NCBI Taxonomy" id="681289"/>
    <lineage>
        <taxon>Bacteria</taxon>
        <taxon>Bacillati</taxon>
        <taxon>Actinomycetota</taxon>
        <taxon>Actinomycetes</taxon>
        <taxon>Pseudonocardiales</taxon>
        <taxon>Pseudonocardiaceae</taxon>
        <taxon>Pseudonocardia</taxon>
    </lineage>
</organism>
<protein>
    <submittedName>
        <fullName evidence="1">Uncharacterized protein</fullName>
    </submittedName>
</protein>
<sequence length="188" mass="20621">MNNVHWAPATGRVRTLGCDEATEALRPAEELGLDEAVLVIGDDDDIAVHGTKDELQAMLTRLQDQVEQITLAAAPRGEQVEYVEEAWDEVHGSRFDPVCPCGNEPAGSGFYFADRDGTAHSFDDPPEGWRDHQTMGCPECGRFFRQVEHDERGYPVAGFRPVDRSVDIAYAASYAPGQEKSQVNGGRG</sequence>
<proteinExistence type="predicted"/>
<keyword evidence="2" id="KW-1185">Reference proteome</keyword>
<comment type="caution">
    <text evidence="1">The sequence shown here is derived from an EMBL/GenBank/DDBJ whole genome shotgun (WGS) entry which is preliminary data.</text>
</comment>
<name>A0ABV1K2C0_9PSEU</name>
<evidence type="ECO:0000313" key="2">
    <source>
        <dbReference type="Proteomes" id="UP001464923"/>
    </source>
</evidence>
<evidence type="ECO:0000313" key="1">
    <source>
        <dbReference type="EMBL" id="MEQ3542380.1"/>
    </source>
</evidence>
<reference evidence="1 2" key="1">
    <citation type="submission" date="2024-03" db="EMBL/GenBank/DDBJ databases">
        <title>Draft genome sequence of Pseudonocardia tropica JCM 19149.</title>
        <authorList>
            <person name="Butdee W."/>
            <person name="Duangmal K."/>
        </authorList>
    </citation>
    <scope>NUCLEOTIDE SEQUENCE [LARGE SCALE GENOMIC DNA]</scope>
    <source>
        <strain evidence="1 2">JCM 19149</strain>
    </source>
</reference>